<dbReference type="WBParaSite" id="jg9142">
    <property type="protein sequence ID" value="jg9142"/>
    <property type="gene ID" value="jg9142"/>
</dbReference>
<dbReference type="Proteomes" id="UP000887574">
    <property type="component" value="Unplaced"/>
</dbReference>
<dbReference type="Pfam" id="PF25897">
    <property type="entry name" value="LolA_1st_nematode"/>
    <property type="match status" value="1"/>
</dbReference>
<sequence length="130" mass="14784">MITAIQFNVQTTIRFTNWKSNETAKFVERNYNGSIVISKRTLKSELTWIKTADRLIFLEASTTGDHKYLCTSGLSEVPQNIFELSPTLRKFFGGNVFSFGSILNSLVSNPNYQHHMLENSTGKDENRKDG</sequence>
<proteinExistence type="predicted"/>
<name>A0A915ETK1_9BILA</name>
<protein>
    <recommendedName>
        <fullName evidence="1">LolA-like domain-containing protein</fullName>
    </recommendedName>
</protein>
<keyword evidence="2" id="KW-1185">Reference proteome</keyword>
<accession>A0A915ETK1</accession>
<dbReference type="AlphaFoldDB" id="A0A915ETK1"/>
<feature type="domain" description="LolA-like" evidence="1">
    <location>
        <begin position="10"/>
        <end position="120"/>
    </location>
</feature>
<organism evidence="2 3">
    <name type="scientific">Ditylenchus dipsaci</name>
    <dbReference type="NCBI Taxonomy" id="166011"/>
    <lineage>
        <taxon>Eukaryota</taxon>
        <taxon>Metazoa</taxon>
        <taxon>Ecdysozoa</taxon>
        <taxon>Nematoda</taxon>
        <taxon>Chromadorea</taxon>
        <taxon>Rhabditida</taxon>
        <taxon>Tylenchina</taxon>
        <taxon>Tylenchomorpha</taxon>
        <taxon>Sphaerularioidea</taxon>
        <taxon>Anguinidae</taxon>
        <taxon>Anguininae</taxon>
        <taxon>Ditylenchus</taxon>
    </lineage>
</organism>
<evidence type="ECO:0000259" key="1">
    <source>
        <dbReference type="Pfam" id="PF25897"/>
    </source>
</evidence>
<reference evidence="3" key="1">
    <citation type="submission" date="2022-11" db="UniProtKB">
        <authorList>
            <consortium name="WormBaseParasite"/>
        </authorList>
    </citation>
    <scope>IDENTIFICATION</scope>
</reference>
<evidence type="ECO:0000313" key="3">
    <source>
        <dbReference type="WBParaSite" id="jg9142"/>
    </source>
</evidence>
<dbReference type="InterPro" id="IPR058830">
    <property type="entry name" value="LolA-like_dom_1st"/>
</dbReference>
<evidence type="ECO:0000313" key="2">
    <source>
        <dbReference type="Proteomes" id="UP000887574"/>
    </source>
</evidence>